<name>A0A6H2GYH2_9BACL</name>
<protein>
    <submittedName>
        <fullName evidence="1">Aspartyl-phosphate phosphatase Spo0E family protein</fullName>
    </submittedName>
</protein>
<reference evidence="1 2" key="1">
    <citation type="submission" date="2020-04" db="EMBL/GenBank/DDBJ databases">
        <title>Novel Paenibacillus strain UniB2 isolated from commercial digestive syrup.</title>
        <authorList>
            <person name="Thorat V."/>
            <person name="Kirdat K."/>
            <person name="Tiwarekar B."/>
            <person name="Yadav A."/>
        </authorList>
    </citation>
    <scope>NUCLEOTIDE SEQUENCE [LARGE SCALE GENOMIC DNA]</scope>
    <source>
        <strain evidence="1 2">UniB2</strain>
    </source>
</reference>
<keyword evidence="2" id="KW-1185">Reference proteome</keyword>
<dbReference type="RefSeq" id="WP_168907995.1">
    <property type="nucleotide sequence ID" value="NZ_CP051428.1"/>
</dbReference>
<organism evidence="1 2">
    <name type="scientific">Paenibacillus albicereus</name>
    <dbReference type="NCBI Taxonomy" id="2726185"/>
    <lineage>
        <taxon>Bacteria</taxon>
        <taxon>Bacillati</taxon>
        <taxon>Bacillota</taxon>
        <taxon>Bacilli</taxon>
        <taxon>Bacillales</taxon>
        <taxon>Paenibacillaceae</taxon>
        <taxon>Paenibacillus</taxon>
    </lineage>
</organism>
<gene>
    <name evidence="1" type="ORF">HGI30_13280</name>
</gene>
<proteinExistence type="predicted"/>
<dbReference type="KEGG" id="palr:HGI30_13280"/>
<dbReference type="EMBL" id="CP051428">
    <property type="protein sequence ID" value="QJC52437.1"/>
    <property type="molecule type" value="Genomic_DNA"/>
</dbReference>
<dbReference type="SUPFAM" id="SSF140500">
    <property type="entry name" value="BAS1536-like"/>
    <property type="match status" value="1"/>
</dbReference>
<sequence>MSKKSEIMKDIERLREALNKAPVSPSGYNLELSRRLDELIVSFYKAG</sequence>
<dbReference type="AlphaFoldDB" id="A0A6H2GYH2"/>
<evidence type="ECO:0000313" key="2">
    <source>
        <dbReference type="Proteomes" id="UP000502136"/>
    </source>
</evidence>
<evidence type="ECO:0000313" key="1">
    <source>
        <dbReference type="EMBL" id="QJC52437.1"/>
    </source>
</evidence>
<dbReference type="GO" id="GO:0043937">
    <property type="term" value="P:regulation of sporulation"/>
    <property type="evidence" value="ECO:0007669"/>
    <property type="project" value="InterPro"/>
</dbReference>
<dbReference type="Proteomes" id="UP000502136">
    <property type="component" value="Chromosome"/>
</dbReference>
<accession>A0A6H2GYH2</accession>
<dbReference type="InterPro" id="IPR037208">
    <property type="entry name" value="Spo0E-like_sf"/>
</dbReference>